<comment type="caution">
    <text evidence="1">The sequence shown here is derived from an EMBL/GenBank/DDBJ whole genome shotgun (WGS) entry which is preliminary data.</text>
</comment>
<keyword evidence="2" id="KW-1185">Reference proteome</keyword>
<keyword evidence="1" id="KW-0032">Aminotransferase</keyword>
<name>A0ACC7LP27_9FLAO</name>
<evidence type="ECO:0000313" key="2">
    <source>
        <dbReference type="Proteomes" id="UP001595191"/>
    </source>
</evidence>
<reference evidence="1" key="1">
    <citation type="submission" date="2024-09" db="EMBL/GenBank/DDBJ databases">
        <authorList>
            <person name="Liu J."/>
        </authorList>
    </citation>
    <scope>NUCLEOTIDE SEQUENCE</scope>
    <source>
        <strain evidence="1">NBU2967</strain>
    </source>
</reference>
<proteinExistence type="predicted"/>
<protein>
    <submittedName>
        <fullName evidence="1">DegT/DnrJ/EryC1/StrS family aminotransferase</fullName>
    </submittedName>
</protein>
<dbReference type="Proteomes" id="UP001595191">
    <property type="component" value="Unassembled WGS sequence"/>
</dbReference>
<keyword evidence="1" id="KW-0808">Transferase</keyword>
<evidence type="ECO:0000313" key="1">
    <source>
        <dbReference type="EMBL" id="MFH6604966.1"/>
    </source>
</evidence>
<dbReference type="EMBL" id="JBHFPV010000006">
    <property type="protein sequence ID" value="MFH6604966.1"/>
    <property type="molecule type" value="Genomic_DNA"/>
</dbReference>
<sequence>MKIIKFLDLKYQYEMLKEDIDSAINDVISNSAFIGGEESTRFLNDFADFQNAEHCIGVANGTDAIEIAIEALELPKGSEIIVPANSFIASSEAVTRLGHKVVFCDCNPDNYTISIPSLKAKITQNTKAIVAVHLYGHPCDMEALLKIANEHSLKIIEDCAQAHGAEFKGKRIGALGDIGAFSFYPGKNLGAYGDAGAIVTNDSDLAVKAKMISNHGRIDKYNHVFEGRNSRLDNLQAAILNVKLKSLEEWTKRRIEIADYYMENLKDLDEIVLPKRETWARQVYHLFVIRSERRDVLQKFLEQQGIQTGIHYPIALPKLKAYEYLGHGHRDFIACQLDTKLLSLPIGEHLTLNDAEKVVHAIKSFFNNP</sequence>
<organism evidence="1 2">
    <name type="scientific">Meishania litoralis</name>
    <dbReference type="NCBI Taxonomy" id="3434685"/>
    <lineage>
        <taxon>Bacteria</taxon>
        <taxon>Pseudomonadati</taxon>
        <taxon>Bacteroidota</taxon>
        <taxon>Flavobacteriia</taxon>
        <taxon>Flavobacteriales</taxon>
        <taxon>Flavobacteriaceae</taxon>
        <taxon>Meishania</taxon>
    </lineage>
</organism>
<gene>
    <name evidence="1" type="ORF">ACEZ3G_15880</name>
</gene>
<accession>A0ACC7LP27</accession>